<protein>
    <submittedName>
        <fullName evidence="2">Uncharacterized protein</fullName>
    </submittedName>
</protein>
<proteinExistence type="predicted"/>
<feature type="region of interest" description="Disordered" evidence="1">
    <location>
        <begin position="66"/>
        <end position="138"/>
    </location>
</feature>
<organism evidence="2 3">
    <name type="scientific">Amanita muscaria (strain Koide BX008)</name>
    <dbReference type="NCBI Taxonomy" id="946122"/>
    <lineage>
        <taxon>Eukaryota</taxon>
        <taxon>Fungi</taxon>
        <taxon>Dikarya</taxon>
        <taxon>Basidiomycota</taxon>
        <taxon>Agaricomycotina</taxon>
        <taxon>Agaricomycetes</taxon>
        <taxon>Agaricomycetidae</taxon>
        <taxon>Agaricales</taxon>
        <taxon>Pluteineae</taxon>
        <taxon>Amanitaceae</taxon>
        <taxon>Amanita</taxon>
    </lineage>
</organism>
<feature type="non-terminal residue" evidence="2">
    <location>
        <position position="690"/>
    </location>
</feature>
<dbReference type="PANTHER" id="PTHR35871:SF1">
    <property type="entry name" value="CXC1-LIKE CYSTEINE CLUSTER ASSOCIATED WITH KDZ TRANSPOSASES DOMAIN-CONTAINING PROTEIN"/>
    <property type="match status" value="1"/>
</dbReference>
<evidence type="ECO:0000313" key="2">
    <source>
        <dbReference type="EMBL" id="KIL56227.1"/>
    </source>
</evidence>
<dbReference type="Gene3D" id="3.30.420.10">
    <property type="entry name" value="Ribonuclease H-like superfamily/Ribonuclease H"/>
    <property type="match status" value="1"/>
</dbReference>
<reference evidence="2 3" key="1">
    <citation type="submission" date="2014-04" db="EMBL/GenBank/DDBJ databases">
        <title>Evolutionary Origins and Diversification of the Mycorrhizal Mutualists.</title>
        <authorList>
            <consortium name="DOE Joint Genome Institute"/>
            <consortium name="Mycorrhizal Genomics Consortium"/>
            <person name="Kohler A."/>
            <person name="Kuo A."/>
            <person name="Nagy L.G."/>
            <person name="Floudas D."/>
            <person name="Copeland A."/>
            <person name="Barry K.W."/>
            <person name="Cichocki N."/>
            <person name="Veneault-Fourrey C."/>
            <person name="LaButti K."/>
            <person name="Lindquist E.A."/>
            <person name="Lipzen A."/>
            <person name="Lundell T."/>
            <person name="Morin E."/>
            <person name="Murat C."/>
            <person name="Riley R."/>
            <person name="Ohm R."/>
            <person name="Sun H."/>
            <person name="Tunlid A."/>
            <person name="Henrissat B."/>
            <person name="Grigoriev I.V."/>
            <person name="Hibbett D.S."/>
            <person name="Martin F."/>
        </authorList>
    </citation>
    <scope>NUCLEOTIDE SEQUENCE [LARGE SCALE GENOMIC DNA]</scope>
    <source>
        <strain evidence="2 3">Koide BX008</strain>
    </source>
</reference>
<dbReference type="EMBL" id="KN818437">
    <property type="protein sequence ID" value="KIL56227.1"/>
    <property type="molecule type" value="Genomic_DNA"/>
</dbReference>
<accession>A0A0C2W519</accession>
<dbReference type="GO" id="GO:0003676">
    <property type="term" value="F:nucleic acid binding"/>
    <property type="evidence" value="ECO:0007669"/>
    <property type="project" value="InterPro"/>
</dbReference>
<name>A0A0C2W519_AMAMK</name>
<dbReference type="OrthoDB" id="6511194at2759"/>
<keyword evidence="3" id="KW-1185">Reference proteome</keyword>
<dbReference type="InParanoid" id="A0A0C2W519"/>
<dbReference type="AlphaFoldDB" id="A0A0C2W519"/>
<dbReference type="STRING" id="946122.A0A0C2W519"/>
<dbReference type="Proteomes" id="UP000054549">
    <property type="component" value="Unassembled WGS sequence"/>
</dbReference>
<gene>
    <name evidence="2" type="ORF">M378DRAFT_50672</name>
</gene>
<dbReference type="PANTHER" id="PTHR35871">
    <property type="entry name" value="EXPRESSED PROTEIN"/>
    <property type="match status" value="1"/>
</dbReference>
<feature type="non-terminal residue" evidence="2">
    <location>
        <position position="1"/>
    </location>
</feature>
<evidence type="ECO:0000256" key="1">
    <source>
        <dbReference type="SAM" id="MobiDB-lite"/>
    </source>
</evidence>
<evidence type="ECO:0000313" key="3">
    <source>
        <dbReference type="Proteomes" id="UP000054549"/>
    </source>
</evidence>
<feature type="compositionally biased region" description="Acidic residues" evidence="1">
    <location>
        <begin position="119"/>
        <end position="136"/>
    </location>
</feature>
<feature type="region of interest" description="Disordered" evidence="1">
    <location>
        <begin position="1"/>
        <end position="32"/>
    </location>
</feature>
<dbReference type="HOGENOM" id="CLU_005726_6_2_1"/>
<sequence>DPEDEEWIPNMMRRNKTGKGRPLTYIKGPDVMSKSLRTRQRYAQSWKNQTNLCQFGFMQGTKRTRSASVESESDSCCGAASVKSEPDSRAISVESESDSCAISDEGTPDNEEGEGHESEDSEQLDGEGAEGLDEEVAGTTPATVEAELEAWEEELEGIKNDLRKHSKMFSLSQINQLLILSNFATLRLKGLSWIKASEDIAKQWHEGNGSWFARCVRSLACHYQVFEQLPRENRGGVKNAHSWLSDENVKKSAREYLLSLPSGKVTPRALRDQVNSVIFPELGITPKKPLHEKTARRWLIKLGWRHSTIRKGIYMDGHKCLDVINYRREVFLPAMAAYEARMVHYEGPDLERIEPVLQDSEKEIIPNFHDESVFHHNDMSRSAWLQRDEHPLHKKGRGRAIHVSDFINPESGRLIICDRDGTITRDACKIIYPGANGDQWWDCNQLLVQMKDAIAILEAAHPGKQALYIFDQSSAHASLPPDALKAFEMNKSDGGKQRVQHDTVIPQSNPFAEFRGQAQKMTLPNGQPKGLQRVLGERGFNVSGLKAKCSPVCPFESQNCCMAWLLSQQDDFINQPSMLETLLKASGHECIFLPKFHCELNPIEMYWGWCKYRYREEGKKTFQDAKNAAIKYLNACPLDVIRRFINRSWRFMSAYRLGLTGKAADWVVQKQKQHRQVSQRAMMAINAVLN</sequence>
<dbReference type="InterPro" id="IPR036397">
    <property type="entry name" value="RNaseH_sf"/>
</dbReference>